<feature type="domain" description="SLH" evidence="7">
    <location>
        <begin position="1152"/>
        <end position="1212"/>
    </location>
</feature>
<dbReference type="GO" id="GO:0016020">
    <property type="term" value="C:membrane"/>
    <property type="evidence" value="ECO:0007669"/>
    <property type="project" value="InterPro"/>
</dbReference>
<dbReference type="SMART" id="SM00327">
    <property type="entry name" value="VWA"/>
    <property type="match status" value="1"/>
</dbReference>
<feature type="compositionally biased region" description="Low complexity" evidence="4">
    <location>
        <begin position="961"/>
        <end position="1012"/>
    </location>
</feature>
<dbReference type="Pfam" id="PF12733">
    <property type="entry name" value="Cadherin-like"/>
    <property type="match status" value="1"/>
</dbReference>
<dbReference type="SUPFAM" id="SSF53300">
    <property type="entry name" value="vWA-like"/>
    <property type="match status" value="1"/>
</dbReference>
<dbReference type="Pfam" id="PF03160">
    <property type="entry name" value="Calx-beta"/>
    <property type="match status" value="1"/>
</dbReference>
<dbReference type="eggNOG" id="COG2304">
    <property type="taxonomic scope" value="Bacteria"/>
</dbReference>
<dbReference type="GO" id="GO:0007154">
    <property type="term" value="P:cell communication"/>
    <property type="evidence" value="ECO:0007669"/>
    <property type="project" value="InterPro"/>
</dbReference>
<evidence type="ECO:0000256" key="1">
    <source>
        <dbReference type="ARBA" id="ARBA00022729"/>
    </source>
</evidence>
<feature type="region of interest" description="Disordered" evidence="4">
    <location>
        <begin position="958"/>
        <end position="1032"/>
    </location>
</feature>
<dbReference type="SUPFAM" id="SSF141072">
    <property type="entry name" value="CalX-like"/>
    <property type="match status" value="1"/>
</dbReference>
<dbReference type="PROSITE" id="PS51272">
    <property type="entry name" value="SLH"/>
    <property type="match status" value="3"/>
</dbReference>
<dbReference type="Pfam" id="PF00395">
    <property type="entry name" value="SLH"/>
    <property type="match status" value="3"/>
</dbReference>
<reference evidence="9" key="1">
    <citation type="submission" date="2015-07" db="EMBL/GenBank/DDBJ databases">
        <title>Near-Complete Genome Sequence of the Cellulolytic Bacterium Bacteroides (Pseudobacteroides) cellulosolvens ATCC 35603.</title>
        <authorList>
            <person name="Dassa B."/>
            <person name="Utturkar S.M."/>
            <person name="Klingeman D.M."/>
            <person name="Hurt R.A."/>
            <person name="Keller M."/>
            <person name="Xu J."/>
            <person name="Reddy Y.H.K."/>
            <person name="Borovok I."/>
            <person name="Grinberg I.R."/>
            <person name="Lamed R."/>
            <person name="Zhivin O."/>
            <person name="Bayer E.A."/>
            <person name="Brown S.D."/>
        </authorList>
    </citation>
    <scope>NUCLEOTIDE SEQUENCE [LARGE SCALE GENOMIC DNA]</scope>
    <source>
        <strain evidence="9">DSM 2933</strain>
    </source>
</reference>
<evidence type="ECO:0000256" key="5">
    <source>
        <dbReference type="SAM" id="SignalP"/>
    </source>
</evidence>
<sequence length="1212" mass="130857">MKSRFFKVLVSSILALVMLIMPLGNCLAASGGSVSGGIINLNVIVMDDTNSSIKYGQTHEDVVKAVKDSFKEASSYLYNATKQQNRFGKITIYVPAAKPGGWPEIAGALPMNNFDPEKSDVYIRPGNGASANVAGFMGAEDAHMYIGIGQAFSQGAKSMGKTLIHEFGHYGYGLGDEYCDYKSNIIDKLLGRNYQVFGKKENNKIVWNKCEESVTFAVYDSAGNTILEVQNGSSYSPVYNSNGRPASIMWVQHDNSIVDFCDSSNHNSSAPNNQNRIHNGKSCWEVMAAKSQFGLTAPGGAITSIGYQEPDFEVRQANRWNDIELVIDRSGSMSGNSITLAKGAAKMYIDLTELPQSGDSGDGIGVVSFSSQSKVEQNLKKITTAADKSSIKSIINKITASGSTNIGGALDSALNDLVSSGYKQGTGAIILLSDGEHNTGTDPTSVIPAIKAQGVPVYTIGIGNVDKNLMNQIAEQTGGEFYYASSVSDINLIYKTIKNKLSIFDRLAKFFKKVFNSLEKSSEIIYVDSTMERARFTISSIDAKKIAFSLKSPDGKIYSSENTYGAEYISEDTYTMYTIDNPVPGAWEVIIENPSDAKAEVVFDLSGKTSIALQGNTDYSSYTYPSPVKVTSLLHKEGKPICNANVSAKVTRPDNSESALSLHDDGLMGDEMPGDGVYTGYFSDFKGDGQYQISITANNENKTAVVGESFIDILPDSTGKIVLPQSEPIDQDFSRTMMLPSISISGTSIEKGLIQLASDCLILDEKTKNVTASVYRLGSNVGTVSVDYSTSDDTAVAGVDYEAAKGTLTFASGETVKNIEIKSLKDKFDTERIKTFNLNLSNPVNSILGVPSSAQINILRTTLSNNADLSGLSVSCGALDKEFSNDVYEYNVSVPYNVDSTTVTSSVYNDYSTVTVNGMNVLSGEPSASINLKPGLNKISVAVKAEDGITEKVYSININKSNSPPANTPTNTPTNTPSSGTSYNYNTSTSTPTATSTPTPTATATGTSTATPTPTPSVTQEPTSKVPQISIPDAKGHWSEPYILELKQKGILDMYEDGTVRPDIQITRAEAVKILIKSLNIKTNKNVNLKFSDSKKIPDWVKEYLAAAQENKIIVGFEDGSFRPDNKMTRSEAATMILKAFKLEESAGKTNFADDNVLPYWAKGFIKKGSELGIINGYENNLFMPQRAITRAELFKIVSKTMKDLQSKNITK</sequence>
<dbReference type="eggNOG" id="COG3210">
    <property type="taxonomic scope" value="Bacteria"/>
</dbReference>
<evidence type="ECO:0000313" key="8">
    <source>
        <dbReference type="EMBL" id="KNY28889.1"/>
    </source>
</evidence>
<dbReference type="InterPro" id="IPR024079">
    <property type="entry name" value="MetalloPept_cat_dom_sf"/>
</dbReference>
<dbReference type="InterPro" id="IPR038081">
    <property type="entry name" value="CalX-like_sf"/>
</dbReference>
<dbReference type="NCBIfam" id="NF041940">
    <property type="entry name" value="choice_anch_X"/>
    <property type="match status" value="1"/>
</dbReference>
<dbReference type="PANTHER" id="PTHR10579">
    <property type="entry name" value="CALCIUM-ACTIVATED CHLORIDE CHANNEL REGULATOR"/>
    <property type="match status" value="1"/>
</dbReference>
<dbReference type="GO" id="GO:0008237">
    <property type="term" value="F:metallopeptidase activity"/>
    <property type="evidence" value="ECO:0007669"/>
    <property type="project" value="InterPro"/>
</dbReference>
<evidence type="ECO:0000256" key="3">
    <source>
        <dbReference type="ARBA" id="ARBA00022837"/>
    </source>
</evidence>
<dbReference type="Gene3D" id="3.40.50.410">
    <property type="entry name" value="von Willebrand factor, type A domain"/>
    <property type="match status" value="1"/>
</dbReference>
<dbReference type="InterPro" id="IPR013642">
    <property type="entry name" value="CLCA_N"/>
</dbReference>
<feature type="domain" description="SLH" evidence="7">
    <location>
        <begin position="1026"/>
        <end position="1087"/>
    </location>
</feature>
<feature type="domain" description="SLH" evidence="7">
    <location>
        <begin position="1088"/>
        <end position="1151"/>
    </location>
</feature>
<dbReference type="InterPro" id="IPR002035">
    <property type="entry name" value="VWF_A"/>
</dbReference>
<evidence type="ECO:0000256" key="2">
    <source>
        <dbReference type="ARBA" id="ARBA00022737"/>
    </source>
</evidence>
<dbReference type="Gene3D" id="3.40.390.10">
    <property type="entry name" value="Collagenase (Catalytic Domain)"/>
    <property type="match status" value="1"/>
</dbReference>
<dbReference type="Gene3D" id="2.60.40.2030">
    <property type="match status" value="1"/>
</dbReference>
<keyword evidence="2" id="KW-0677">Repeat</keyword>
<dbReference type="eggNOG" id="COG5184">
    <property type="taxonomic scope" value="Bacteria"/>
</dbReference>
<keyword evidence="1 5" id="KW-0732">Signal</keyword>
<dbReference type="InterPro" id="IPR051266">
    <property type="entry name" value="CLCR"/>
</dbReference>
<dbReference type="Pfam" id="PF00092">
    <property type="entry name" value="VWA"/>
    <property type="match status" value="1"/>
</dbReference>
<dbReference type="InterPro" id="IPR001119">
    <property type="entry name" value="SLH_dom"/>
</dbReference>
<dbReference type="PROSITE" id="PS50234">
    <property type="entry name" value="VWFA"/>
    <property type="match status" value="1"/>
</dbReference>
<dbReference type="InterPro" id="IPR036465">
    <property type="entry name" value="vWFA_dom_sf"/>
</dbReference>
<feature type="domain" description="VWFA" evidence="6">
    <location>
        <begin position="322"/>
        <end position="507"/>
    </location>
</feature>
<evidence type="ECO:0000259" key="6">
    <source>
        <dbReference type="PROSITE" id="PS50234"/>
    </source>
</evidence>
<accession>A0A0L6JT62</accession>
<keyword evidence="3" id="KW-0106">Calcium</keyword>
<dbReference type="InterPro" id="IPR003644">
    <property type="entry name" value="Calx_beta"/>
</dbReference>
<dbReference type="CDD" id="cd00198">
    <property type="entry name" value="vWFA"/>
    <property type="match status" value="1"/>
</dbReference>
<evidence type="ECO:0000313" key="9">
    <source>
        <dbReference type="Proteomes" id="UP000036923"/>
    </source>
</evidence>
<dbReference type="RefSeq" id="WP_036937571.1">
    <property type="nucleotide sequence ID" value="NZ_JQKC01000005.1"/>
</dbReference>
<comment type="caution">
    <text evidence="8">The sequence shown here is derived from an EMBL/GenBank/DDBJ whole genome shotgun (WGS) entry which is preliminary data.</text>
</comment>
<dbReference type="SMART" id="SM00237">
    <property type="entry name" value="Calx_beta"/>
    <property type="match status" value="1"/>
</dbReference>
<dbReference type="EMBL" id="LGTC01000001">
    <property type="protein sequence ID" value="KNY28889.1"/>
    <property type="molecule type" value="Genomic_DNA"/>
</dbReference>
<dbReference type="PANTHER" id="PTHR10579:SF43">
    <property type="entry name" value="ZINC FINGER (C3HC4-TYPE RING FINGER) FAMILY PROTEIN"/>
    <property type="match status" value="1"/>
</dbReference>
<dbReference type="Pfam" id="PF08434">
    <property type="entry name" value="CLCA"/>
    <property type="match status" value="1"/>
</dbReference>
<name>A0A0L6JT62_9FIRM</name>
<feature type="chain" id="PRO_5005566238" evidence="5">
    <location>
        <begin position="29"/>
        <end position="1212"/>
    </location>
</feature>
<evidence type="ECO:0000259" key="7">
    <source>
        <dbReference type="PROSITE" id="PS51272"/>
    </source>
</evidence>
<organism evidence="8 9">
    <name type="scientific">Pseudobacteroides cellulosolvens ATCC 35603 = DSM 2933</name>
    <dbReference type="NCBI Taxonomy" id="398512"/>
    <lineage>
        <taxon>Bacteria</taxon>
        <taxon>Bacillati</taxon>
        <taxon>Bacillota</taxon>
        <taxon>Clostridia</taxon>
        <taxon>Eubacteriales</taxon>
        <taxon>Oscillospiraceae</taxon>
        <taxon>Pseudobacteroides</taxon>
    </lineage>
</organism>
<proteinExistence type="predicted"/>
<feature type="compositionally biased region" description="Polar residues" evidence="4">
    <location>
        <begin position="1018"/>
        <end position="1027"/>
    </location>
</feature>
<evidence type="ECO:0000256" key="4">
    <source>
        <dbReference type="SAM" id="MobiDB-lite"/>
    </source>
</evidence>
<dbReference type="InterPro" id="IPR025883">
    <property type="entry name" value="Cadherin-like_domain"/>
</dbReference>
<dbReference type="Proteomes" id="UP000036923">
    <property type="component" value="Unassembled WGS sequence"/>
</dbReference>
<dbReference type="AlphaFoldDB" id="A0A0L6JT62"/>
<protein>
    <submittedName>
        <fullName evidence="8">von Willebrand factor type A</fullName>
    </submittedName>
</protein>
<dbReference type="STRING" id="398512.Bccel_4163"/>
<keyword evidence="9" id="KW-1185">Reference proteome</keyword>
<dbReference type="OrthoDB" id="2985276at2"/>
<feature type="signal peptide" evidence="5">
    <location>
        <begin position="1"/>
        <end position="28"/>
    </location>
</feature>
<gene>
    <name evidence="8" type="ORF">Bccel_4163</name>
</gene>